<dbReference type="RefSeq" id="WP_083529956.1">
    <property type="nucleotide sequence ID" value="NZ_CBCRUZ010000009.1"/>
</dbReference>
<dbReference type="InterPro" id="IPR029063">
    <property type="entry name" value="SAM-dependent_MTases_sf"/>
</dbReference>
<name>A0ABX8SCT5_9ACTN</name>
<gene>
    <name evidence="2" type="ORF">KV203_06365</name>
</gene>
<organism evidence="2 3">
    <name type="scientific">Skermania pinensis</name>
    <dbReference type="NCBI Taxonomy" id="39122"/>
    <lineage>
        <taxon>Bacteria</taxon>
        <taxon>Bacillati</taxon>
        <taxon>Actinomycetota</taxon>
        <taxon>Actinomycetes</taxon>
        <taxon>Mycobacteriales</taxon>
        <taxon>Gordoniaceae</taxon>
        <taxon>Skermania</taxon>
    </lineage>
</organism>
<keyword evidence="2" id="KW-0489">Methyltransferase</keyword>
<feature type="domain" description="Methyltransferase type 11" evidence="1">
    <location>
        <begin position="38"/>
        <end position="115"/>
    </location>
</feature>
<dbReference type="SUPFAM" id="SSF53335">
    <property type="entry name" value="S-adenosyl-L-methionine-dependent methyltransferases"/>
    <property type="match status" value="1"/>
</dbReference>
<keyword evidence="3" id="KW-1185">Reference proteome</keyword>
<evidence type="ECO:0000313" key="2">
    <source>
        <dbReference type="EMBL" id="QXQ14982.1"/>
    </source>
</evidence>
<dbReference type="GO" id="GO:0008168">
    <property type="term" value="F:methyltransferase activity"/>
    <property type="evidence" value="ECO:0007669"/>
    <property type="project" value="UniProtKB-KW"/>
</dbReference>
<dbReference type="InterPro" id="IPR013216">
    <property type="entry name" value="Methyltransf_11"/>
</dbReference>
<reference evidence="2" key="1">
    <citation type="submission" date="2021-07" db="EMBL/GenBank/DDBJ databases">
        <title>Candidatus Kaistella beijingensis sp. nov. isolated from a municipal wastewater treatment plant is involved in sludge foaming.</title>
        <authorList>
            <person name="Song Y."/>
            <person name="Liu S.-J."/>
        </authorList>
    </citation>
    <scope>NUCLEOTIDE SEQUENCE</scope>
    <source>
        <strain evidence="2">DSM 43998</strain>
    </source>
</reference>
<dbReference type="EMBL" id="CP079105">
    <property type="protein sequence ID" value="QXQ14982.1"/>
    <property type="molecule type" value="Genomic_DNA"/>
</dbReference>
<evidence type="ECO:0000313" key="3">
    <source>
        <dbReference type="Proteomes" id="UP000887023"/>
    </source>
</evidence>
<keyword evidence="2" id="KW-0808">Transferase</keyword>
<protein>
    <submittedName>
        <fullName evidence="2">Class I SAM-dependent methyltransferase</fullName>
    </submittedName>
</protein>
<dbReference type="GO" id="GO:0032259">
    <property type="term" value="P:methylation"/>
    <property type="evidence" value="ECO:0007669"/>
    <property type="project" value="UniProtKB-KW"/>
</dbReference>
<evidence type="ECO:0000259" key="1">
    <source>
        <dbReference type="Pfam" id="PF08241"/>
    </source>
</evidence>
<sequence length="266" mass="29077">MTVYDQIGLGYATRRTTDERWMAPIRSALAGAARVVNVGAGTGSYEPPETVLAIEPSAAMIAQRAAGTAPVVRGVAERLPLGDGVADAALAVLTVHHWADWRRGLAELKRIARRQVVVAYEVADSLDFWLLDYLPEIAEVERSRPTTASAIADVLEAGSVIPLPVPWDFTDGVLLAHWRRPEAYLDSAVQRGCSALAQLDPDALEHGLSRLRADLESGRWAQRYGELLGQQTYDGGYFLVVSEHDGGSSSFRAQDLRLQDLQDRWS</sequence>
<proteinExistence type="predicted"/>
<dbReference type="Gene3D" id="3.40.50.150">
    <property type="entry name" value="Vaccinia Virus protein VP39"/>
    <property type="match status" value="1"/>
</dbReference>
<dbReference type="Proteomes" id="UP000887023">
    <property type="component" value="Chromosome"/>
</dbReference>
<dbReference type="Pfam" id="PF08241">
    <property type="entry name" value="Methyltransf_11"/>
    <property type="match status" value="1"/>
</dbReference>
<accession>A0ABX8SCT5</accession>